<sequence length="47" mass="5064">MNVSTNSSERRSLLSTAEAIGLMISFGTFTAMLIFGILAAVKNDKKK</sequence>
<keyword evidence="1" id="KW-0472">Membrane</keyword>
<evidence type="ECO:0000313" key="2">
    <source>
        <dbReference type="EMBL" id="MEW3464681.1"/>
    </source>
</evidence>
<keyword evidence="3" id="KW-1185">Reference proteome</keyword>
<comment type="caution">
    <text evidence="2">The sequence shown here is derived from an EMBL/GenBank/DDBJ whole genome shotgun (WGS) entry which is preliminary data.</text>
</comment>
<evidence type="ECO:0000313" key="3">
    <source>
        <dbReference type="Proteomes" id="UP001554047"/>
    </source>
</evidence>
<accession>A0ABV3M9P2</accession>
<dbReference type="Proteomes" id="UP001554047">
    <property type="component" value="Unassembled WGS sequence"/>
</dbReference>
<name>A0ABV3M9P2_9ENTE</name>
<protein>
    <submittedName>
        <fullName evidence="2">Holin-like toxin</fullName>
    </submittedName>
</protein>
<evidence type="ECO:0000256" key="1">
    <source>
        <dbReference type="SAM" id="Phobius"/>
    </source>
</evidence>
<dbReference type="Pfam" id="PF16935">
    <property type="entry name" value="Hol_Tox"/>
    <property type="match status" value="1"/>
</dbReference>
<dbReference type="EMBL" id="JBFDTB010000001">
    <property type="protein sequence ID" value="MEW3464681.1"/>
    <property type="molecule type" value="Genomic_DNA"/>
</dbReference>
<proteinExistence type="predicted"/>
<gene>
    <name evidence="2" type="ORF">AB1I55_01035</name>
</gene>
<dbReference type="InterPro" id="IPR031616">
    <property type="entry name" value="BsrE-like"/>
</dbReference>
<organism evidence="2 3">
    <name type="scientific">Enterococcus entomosocium</name>
    <dbReference type="NCBI Taxonomy" id="3034352"/>
    <lineage>
        <taxon>Bacteria</taxon>
        <taxon>Bacillati</taxon>
        <taxon>Bacillota</taxon>
        <taxon>Bacilli</taxon>
        <taxon>Lactobacillales</taxon>
        <taxon>Enterococcaceae</taxon>
        <taxon>Enterococcus</taxon>
    </lineage>
</organism>
<keyword evidence="1" id="KW-0812">Transmembrane</keyword>
<feature type="transmembrane region" description="Helical" evidence="1">
    <location>
        <begin position="20"/>
        <end position="41"/>
    </location>
</feature>
<dbReference type="RefSeq" id="WP_196043733.1">
    <property type="nucleotide sequence ID" value="NZ_JBDKDV010000001.1"/>
</dbReference>
<keyword evidence="1" id="KW-1133">Transmembrane helix</keyword>
<reference evidence="2 3" key="1">
    <citation type="submission" date="2024-05" db="EMBL/GenBank/DDBJ databases">
        <title>Human gut microbiome strain richness.</title>
        <authorList>
            <person name="Chen-Liaw A."/>
        </authorList>
    </citation>
    <scope>NUCLEOTIDE SEQUENCE [LARGE SCALE GENOMIC DNA]</scope>
    <source>
        <strain evidence="2 3">J1100102st1_G3_J1100102_180507</strain>
    </source>
</reference>